<dbReference type="RefSeq" id="WP_161726659.1">
    <property type="nucleotide sequence ID" value="NZ_JAAAXI010000041.1"/>
</dbReference>
<reference evidence="2 3" key="1">
    <citation type="submission" date="2020-01" db="EMBL/GenBank/DDBJ databases">
        <title>Microvirga sp. nov., an arsenate reduction bacterium isolated from Tibet hotspring sediments.</title>
        <authorList>
            <person name="Yuan C.-G."/>
        </authorList>
    </citation>
    <scope>NUCLEOTIDE SEQUENCE [LARGE SCALE GENOMIC DNA]</scope>
    <source>
        <strain evidence="2 3">SYSU G3D203</strain>
    </source>
</reference>
<dbReference type="Proteomes" id="UP000818323">
    <property type="component" value="Unassembled WGS sequence"/>
</dbReference>
<accession>A0ABW9Z5I6</accession>
<sequence length="60" mass="6518">MRTDRELSTSIVVGKGWPAIVDIKHRARSAIEDWGEPPAQGTGAFDRLGGLESIEQKVGK</sequence>
<protein>
    <submittedName>
        <fullName evidence="2">Uncharacterized protein</fullName>
    </submittedName>
</protein>
<organism evidence="2 3">
    <name type="scientific">Microvirga arsenatis</name>
    <dbReference type="NCBI Taxonomy" id="2692265"/>
    <lineage>
        <taxon>Bacteria</taxon>
        <taxon>Pseudomonadati</taxon>
        <taxon>Pseudomonadota</taxon>
        <taxon>Alphaproteobacteria</taxon>
        <taxon>Hyphomicrobiales</taxon>
        <taxon>Methylobacteriaceae</taxon>
        <taxon>Microvirga</taxon>
    </lineage>
</organism>
<evidence type="ECO:0000313" key="3">
    <source>
        <dbReference type="Proteomes" id="UP000818323"/>
    </source>
</evidence>
<name>A0ABW9Z5I6_9HYPH</name>
<comment type="caution">
    <text evidence="2">The sequence shown here is derived from an EMBL/GenBank/DDBJ whole genome shotgun (WGS) entry which is preliminary data.</text>
</comment>
<gene>
    <name evidence="2" type="ORF">GR303_23070</name>
</gene>
<dbReference type="EMBL" id="JAAAXJ010000031">
    <property type="protein sequence ID" value="NBJ27206.1"/>
    <property type="molecule type" value="Genomic_DNA"/>
</dbReference>
<proteinExistence type="predicted"/>
<keyword evidence="3" id="KW-1185">Reference proteome</keyword>
<evidence type="ECO:0000256" key="1">
    <source>
        <dbReference type="SAM" id="MobiDB-lite"/>
    </source>
</evidence>
<feature type="region of interest" description="Disordered" evidence="1">
    <location>
        <begin position="33"/>
        <end position="60"/>
    </location>
</feature>
<evidence type="ECO:0000313" key="2">
    <source>
        <dbReference type="EMBL" id="NBJ27206.1"/>
    </source>
</evidence>